<evidence type="ECO:0000313" key="3">
    <source>
        <dbReference type="Proteomes" id="UP000324222"/>
    </source>
</evidence>
<protein>
    <submittedName>
        <fullName evidence="2">Uncharacterized protein</fullName>
    </submittedName>
</protein>
<dbReference type="AlphaFoldDB" id="A0A5B7HB13"/>
<dbReference type="Proteomes" id="UP000324222">
    <property type="component" value="Unassembled WGS sequence"/>
</dbReference>
<evidence type="ECO:0000313" key="2">
    <source>
        <dbReference type="EMBL" id="MPC65934.1"/>
    </source>
</evidence>
<keyword evidence="3" id="KW-1185">Reference proteome</keyword>
<sequence>MAQTGQKLLLKLTIDSGNACRDSSHSVYRAWFDVRGPNKIMLASLCTSSRWSLRVAIKRKEKMEGQVSQDRMKRRKQFSSHPLGTTAEKRLRNPELDHLLAGPGTHGDDFEWDVISA</sequence>
<feature type="compositionally biased region" description="Basic and acidic residues" evidence="1">
    <location>
        <begin position="87"/>
        <end position="98"/>
    </location>
</feature>
<feature type="region of interest" description="Disordered" evidence="1">
    <location>
        <begin position="64"/>
        <end position="117"/>
    </location>
</feature>
<comment type="caution">
    <text evidence="2">The sequence shown here is derived from an EMBL/GenBank/DDBJ whole genome shotgun (WGS) entry which is preliminary data.</text>
</comment>
<reference evidence="2 3" key="1">
    <citation type="submission" date="2019-05" db="EMBL/GenBank/DDBJ databases">
        <title>Another draft genome of Portunus trituberculatus and its Hox gene families provides insights of decapod evolution.</title>
        <authorList>
            <person name="Jeong J.-H."/>
            <person name="Song I."/>
            <person name="Kim S."/>
            <person name="Choi T."/>
            <person name="Kim D."/>
            <person name="Ryu S."/>
            <person name="Kim W."/>
        </authorList>
    </citation>
    <scope>NUCLEOTIDE SEQUENCE [LARGE SCALE GENOMIC DNA]</scope>
    <source>
        <tissue evidence="2">Muscle</tissue>
    </source>
</reference>
<proteinExistence type="predicted"/>
<evidence type="ECO:0000256" key="1">
    <source>
        <dbReference type="SAM" id="MobiDB-lite"/>
    </source>
</evidence>
<accession>A0A5B7HB13</accession>
<organism evidence="2 3">
    <name type="scientific">Portunus trituberculatus</name>
    <name type="common">Swimming crab</name>
    <name type="synonym">Neptunus trituberculatus</name>
    <dbReference type="NCBI Taxonomy" id="210409"/>
    <lineage>
        <taxon>Eukaryota</taxon>
        <taxon>Metazoa</taxon>
        <taxon>Ecdysozoa</taxon>
        <taxon>Arthropoda</taxon>
        <taxon>Crustacea</taxon>
        <taxon>Multicrustacea</taxon>
        <taxon>Malacostraca</taxon>
        <taxon>Eumalacostraca</taxon>
        <taxon>Eucarida</taxon>
        <taxon>Decapoda</taxon>
        <taxon>Pleocyemata</taxon>
        <taxon>Brachyura</taxon>
        <taxon>Eubrachyura</taxon>
        <taxon>Portunoidea</taxon>
        <taxon>Portunidae</taxon>
        <taxon>Portuninae</taxon>
        <taxon>Portunus</taxon>
    </lineage>
</organism>
<gene>
    <name evidence="2" type="ORF">E2C01_060072</name>
</gene>
<name>A0A5B7HB13_PORTR</name>
<dbReference type="EMBL" id="VSRR010024032">
    <property type="protein sequence ID" value="MPC65934.1"/>
    <property type="molecule type" value="Genomic_DNA"/>
</dbReference>